<evidence type="ECO:0000256" key="1">
    <source>
        <dbReference type="SAM" id="SignalP"/>
    </source>
</evidence>
<dbReference type="EMBL" id="LDQC01000002">
    <property type="protein sequence ID" value="KTR11752.1"/>
    <property type="molecule type" value="Genomic_DNA"/>
</dbReference>
<evidence type="ECO:0000259" key="2">
    <source>
        <dbReference type="Pfam" id="PF01471"/>
    </source>
</evidence>
<dbReference type="Pfam" id="PF01471">
    <property type="entry name" value="PG_binding_1"/>
    <property type="match status" value="1"/>
</dbReference>
<dbReference type="InterPro" id="IPR002477">
    <property type="entry name" value="Peptidoglycan-bd-like"/>
</dbReference>
<dbReference type="Proteomes" id="UP000078252">
    <property type="component" value="Unassembled WGS sequence"/>
</dbReference>
<dbReference type="Gene3D" id="2.40.420.20">
    <property type="match status" value="1"/>
</dbReference>
<dbReference type="InterPro" id="IPR036366">
    <property type="entry name" value="PGBDSf"/>
</dbReference>
<gene>
    <name evidence="3" type="ORF">NS184_00845</name>
</gene>
<accession>A0A175S3T4</accession>
<dbReference type="PATRIC" id="fig|33881.3.peg.872"/>
<dbReference type="STRING" id="33881.NS184_00845"/>
<dbReference type="SUPFAM" id="SSF47090">
    <property type="entry name" value="PGBD-like"/>
    <property type="match status" value="1"/>
</dbReference>
<dbReference type="PANTHER" id="PTHR30469">
    <property type="entry name" value="MULTIDRUG RESISTANCE PROTEIN MDTA"/>
    <property type="match status" value="1"/>
</dbReference>
<dbReference type="AlphaFoldDB" id="A0A175S3T4"/>
<keyword evidence="1" id="KW-0732">Signal</keyword>
<dbReference type="GO" id="GO:1990281">
    <property type="term" value="C:efflux pump complex"/>
    <property type="evidence" value="ECO:0007669"/>
    <property type="project" value="TreeGrafter"/>
</dbReference>
<name>A0A175S3T4_9MICO</name>
<sequence length="346" mass="35136">MRARRKVALFVTGGCAVAAVLSGAGVLVVSGAGAEPAASSSVSADRNTAPVTTTDLVDTTTFPGSLGYGSPVGVPGTAPGTITWLPEPGAEISRDEPVYAVDERPVRAMHGSVPLWRTLARGVEGTDVRQLNENLAALGYDVSVDDVFGPRTERAVRQWQHDRGYEETGSLTSSDIVFLAGDVRVDSVVGALGQAPSGDVLTVTGSERVVVTSVTPRRSEQLPVGSAVQVRVNGAGALIDGTVTDAVPGTAKDGGAVVDVTVGFDPGDRKLPSTATAQVIAPGARADDALTVPVPALVAGDDGGYAVDVLRRDGTVDRIAVEIGLVAAGRVAVTGDVADGDRVVVP</sequence>
<feature type="chain" id="PRO_5008042345" description="Peptidoglycan binding-like domain-containing protein" evidence="1">
    <location>
        <begin position="35"/>
        <end position="346"/>
    </location>
</feature>
<proteinExistence type="predicted"/>
<evidence type="ECO:0000313" key="3">
    <source>
        <dbReference type="EMBL" id="KTR11752.1"/>
    </source>
</evidence>
<feature type="domain" description="Peptidoglycan binding-like" evidence="2">
    <location>
        <begin position="125"/>
        <end position="172"/>
    </location>
</feature>
<protein>
    <recommendedName>
        <fullName evidence="2">Peptidoglycan binding-like domain-containing protein</fullName>
    </recommendedName>
</protein>
<reference evidence="3 4" key="1">
    <citation type="journal article" date="2016" name="Front. Microbiol.">
        <title>Genomic Resource of Rice Seed Associated Bacteria.</title>
        <authorList>
            <person name="Midha S."/>
            <person name="Bansal K."/>
            <person name="Sharma S."/>
            <person name="Kumar N."/>
            <person name="Patil P.P."/>
            <person name="Chaudhry V."/>
            <person name="Patil P.B."/>
        </authorList>
    </citation>
    <scope>NUCLEOTIDE SEQUENCE [LARGE SCALE GENOMIC DNA]</scope>
    <source>
        <strain evidence="3 4">NS184</strain>
    </source>
</reference>
<dbReference type="GO" id="GO:0015562">
    <property type="term" value="F:efflux transmembrane transporter activity"/>
    <property type="evidence" value="ECO:0007669"/>
    <property type="project" value="TreeGrafter"/>
</dbReference>
<dbReference type="RefSeq" id="WP_058724238.1">
    <property type="nucleotide sequence ID" value="NZ_LDQC01000002.1"/>
</dbReference>
<comment type="caution">
    <text evidence="3">The sequence shown here is derived from an EMBL/GenBank/DDBJ whole genome shotgun (WGS) entry which is preliminary data.</text>
</comment>
<feature type="signal peptide" evidence="1">
    <location>
        <begin position="1"/>
        <end position="34"/>
    </location>
</feature>
<evidence type="ECO:0000313" key="4">
    <source>
        <dbReference type="Proteomes" id="UP000078252"/>
    </source>
</evidence>
<dbReference type="InterPro" id="IPR036365">
    <property type="entry name" value="PGBD-like_sf"/>
</dbReference>
<dbReference type="Gene3D" id="1.10.101.10">
    <property type="entry name" value="PGBD-like superfamily/PGBD"/>
    <property type="match status" value="1"/>
</dbReference>
<organism evidence="3 4">
    <name type="scientific">Curtobacterium luteum</name>
    <dbReference type="NCBI Taxonomy" id="33881"/>
    <lineage>
        <taxon>Bacteria</taxon>
        <taxon>Bacillati</taxon>
        <taxon>Actinomycetota</taxon>
        <taxon>Actinomycetes</taxon>
        <taxon>Micrococcales</taxon>
        <taxon>Microbacteriaceae</taxon>
        <taxon>Curtobacterium</taxon>
    </lineage>
</organism>
<dbReference type="OrthoDB" id="3268648at2"/>